<dbReference type="PRINTS" id="PR01021">
    <property type="entry name" value="OMPADOMAIN"/>
</dbReference>
<evidence type="ECO:0000256" key="3">
    <source>
        <dbReference type="ARBA" id="ARBA00023237"/>
    </source>
</evidence>
<dbReference type="InterPro" id="IPR006665">
    <property type="entry name" value="OmpA-like"/>
</dbReference>
<dbReference type="Pfam" id="PF13620">
    <property type="entry name" value="CarboxypepD_reg"/>
    <property type="match status" value="1"/>
</dbReference>
<dbReference type="InterPro" id="IPR036737">
    <property type="entry name" value="OmpA-like_sf"/>
</dbReference>
<comment type="caution">
    <text evidence="6">The sequence shown here is derived from an EMBL/GenBank/DDBJ whole genome shotgun (WGS) entry which is preliminary data.</text>
</comment>
<dbReference type="InterPro" id="IPR008969">
    <property type="entry name" value="CarboxyPept-like_regulatory"/>
</dbReference>
<dbReference type="PROSITE" id="PS51123">
    <property type="entry name" value="OMPA_2"/>
    <property type="match status" value="1"/>
</dbReference>
<dbReference type="InterPro" id="IPR011042">
    <property type="entry name" value="6-blade_b-propeller_TolB-like"/>
</dbReference>
<keyword evidence="7" id="KW-1185">Reference proteome</keyword>
<sequence length="652" mass="73660">MRHTIKTIITFLVLGILAVNGQENTIKKGNKNFDSHAFIDAREAYLKVAEEGYQSVELFSRLGDSYYFTADYKNAAKWYGALFSYSKQIDSEYLYRYAVSLKSTEKYVASDKIMAKFYETKGEDYRAKLFVNERNYLKEIELQSGRFKIDNAGFNSKLSDFAPAFNQNQLVFASNRQDRKPSKIIHDWNDQPFLDLYQVNIALTDPNKTIQKLPKSINTKYHESTAVYTKDGNTLYFTRNNYTNKSFKQDEAGTNRLKLYRATKKDAANWNVEELPFNNDEYSVAHPALSVDEKTLYFASDMPGGKGQSDLYKVAINGDTFGSPENLGEKINTESRETFPFVSDDNRLYFASDGHVGLGGLDVFVSDLDTTNNFGNVYNLGKPINSPQDDFTFIINEATGTGYFASNREGGKGDDDIYSLTRTEPILTKCTQTVEGVVLDENTSEPIPNAKVLLLDTGNNRLAEANAAADGTFNFDLECNKAYSIRASKEGYVTAEKSFATSNELGKENKQTLFMKKGNDLGKEMIIPVGGDLVKILGLNPIYFDLDKDYIRADAEIELRKVIAIMNLYPKMKIDVRSHTDSRADDDYNIDLSDRRAKSTIQYLVDNGIAVSRLTGKGYGETRIINRCSNGTPCQEYEHQLNRRSEFIIIEN</sequence>
<dbReference type="Pfam" id="PF00691">
    <property type="entry name" value="OmpA"/>
    <property type="match status" value="1"/>
</dbReference>
<dbReference type="Proteomes" id="UP000619238">
    <property type="component" value="Unassembled WGS sequence"/>
</dbReference>
<dbReference type="PANTHER" id="PTHR30329:SF21">
    <property type="entry name" value="LIPOPROTEIN YIAD-RELATED"/>
    <property type="match status" value="1"/>
</dbReference>
<dbReference type="EMBL" id="JACGWS010000026">
    <property type="protein sequence ID" value="MBC8757693.1"/>
    <property type="molecule type" value="Genomic_DNA"/>
</dbReference>
<dbReference type="SUPFAM" id="SSF103088">
    <property type="entry name" value="OmpA-like"/>
    <property type="match status" value="1"/>
</dbReference>
<accession>A0ABR7QGQ3</accession>
<dbReference type="Gene3D" id="2.60.40.1120">
    <property type="entry name" value="Carboxypeptidase-like, regulatory domain"/>
    <property type="match status" value="1"/>
</dbReference>
<dbReference type="Gene3D" id="2.120.10.30">
    <property type="entry name" value="TolB, C-terminal domain"/>
    <property type="match status" value="1"/>
</dbReference>
<proteinExistence type="predicted"/>
<reference evidence="6 7" key="1">
    <citation type="submission" date="2020-07" db="EMBL/GenBank/DDBJ databases">
        <title>Description of Kordia aestuariivivens sp. nov., isolated from a tidal flat.</title>
        <authorList>
            <person name="Park S."/>
            <person name="Yoon J.-H."/>
        </authorList>
    </citation>
    <scope>NUCLEOTIDE SEQUENCE [LARGE SCALE GENOMIC DNA]</scope>
    <source>
        <strain evidence="6 7">YSTF-M3</strain>
    </source>
</reference>
<dbReference type="InterPro" id="IPR011990">
    <property type="entry name" value="TPR-like_helical_dom_sf"/>
</dbReference>
<keyword evidence="2 4" id="KW-0472">Membrane</keyword>
<dbReference type="InterPro" id="IPR050330">
    <property type="entry name" value="Bact_OuterMem_StrucFunc"/>
</dbReference>
<name>A0ABR7QGQ3_9FLAO</name>
<dbReference type="SUPFAM" id="SSF49464">
    <property type="entry name" value="Carboxypeptidase regulatory domain-like"/>
    <property type="match status" value="1"/>
</dbReference>
<comment type="subcellular location">
    <subcellularLocation>
        <location evidence="1">Cell outer membrane</location>
    </subcellularLocation>
</comment>
<evidence type="ECO:0000256" key="4">
    <source>
        <dbReference type="PROSITE-ProRule" id="PRU00473"/>
    </source>
</evidence>
<evidence type="ECO:0000313" key="6">
    <source>
        <dbReference type="EMBL" id="MBC8757693.1"/>
    </source>
</evidence>
<evidence type="ECO:0000256" key="2">
    <source>
        <dbReference type="ARBA" id="ARBA00023136"/>
    </source>
</evidence>
<dbReference type="Gene3D" id="3.30.1330.60">
    <property type="entry name" value="OmpA-like domain"/>
    <property type="match status" value="1"/>
</dbReference>
<dbReference type="RefSeq" id="WP_187564735.1">
    <property type="nucleotide sequence ID" value="NZ_JACGWS010000026.1"/>
</dbReference>
<dbReference type="SUPFAM" id="SSF82171">
    <property type="entry name" value="DPP6 N-terminal domain-like"/>
    <property type="match status" value="1"/>
</dbReference>
<dbReference type="CDD" id="cd07185">
    <property type="entry name" value="OmpA_C-like"/>
    <property type="match status" value="1"/>
</dbReference>
<evidence type="ECO:0000259" key="5">
    <source>
        <dbReference type="PROSITE" id="PS51123"/>
    </source>
</evidence>
<dbReference type="Pfam" id="PF07676">
    <property type="entry name" value="PD40"/>
    <property type="match status" value="2"/>
</dbReference>
<feature type="domain" description="OmpA-like" evidence="5">
    <location>
        <begin position="531"/>
        <end position="652"/>
    </location>
</feature>
<protein>
    <submittedName>
        <fullName evidence="6">PD40 domain-containing protein</fullName>
    </submittedName>
</protein>
<dbReference type="InterPro" id="IPR006664">
    <property type="entry name" value="OMP_bac"/>
</dbReference>
<dbReference type="SUPFAM" id="SSF48452">
    <property type="entry name" value="TPR-like"/>
    <property type="match status" value="1"/>
</dbReference>
<keyword evidence="3" id="KW-0998">Cell outer membrane</keyword>
<dbReference type="PANTHER" id="PTHR30329">
    <property type="entry name" value="STATOR ELEMENT OF FLAGELLAR MOTOR COMPLEX"/>
    <property type="match status" value="1"/>
</dbReference>
<evidence type="ECO:0000256" key="1">
    <source>
        <dbReference type="ARBA" id="ARBA00004442"/>
    </source>
</evidence>
<dbReference type="InterPro" id="IPR011659">
    <property type="entry name" value="WD40"/>
</dbReference>
<evidence type="ECO:0000313" key="7">
    <source>
        <dbReference type="Proteomes" id="UP000619238"/>
    </source>
</evidence>
<organism evidence="6 7">
    <name type="scientific">Kordia aestuariivivens</name>
    <dbReference type="NCBI Taxonomy" id="2759037"/>
    <lineage>
        <taxon>Bacteria</taxon>
        <taxon>Pseudomonadati</taxon>
        <taxon>Bacteroidota</taxon>
        <taxon>Flavobacteriia</taxon>
        <taxon>Flavobacteriales</taxon>
        <taxon>Flavobacteriaceae</taxon>
        <taxon>Kordia</taxon>
    </lineage>
</organism>
<gene>
    <name evidence="6" type="ORF">H2O64_23700</name>
</gene>